<dbReference type="RefSeq" id="WP_163227126.1">
    <property type="nucleotide sequence ID" value="NZ_VYSG01000001.1"/>
</dbReference>
<feature type="region of interest" description="Disordered" evidence="1">
    <location>
        <begin position="167"/>
        <end position="188"/>
    </location>
</feature>
<dbReference type="Gene3D" id="3.90.1720.10">
    <property type="entry name" value="endopeptidase domain like (from Nostoc punctiforme)"/>
    <property type="match status" value="1"/>
</dbReference>
<sequence length="365" mass="37766">MRHAAHKSPKGGASASPKGARSGGASGLTKSLFAVNDAPVAHHASMMAVAPASHAGSRADAPVEDRPARHGSRGGHGAHAARPTVAVSAVNGIATLDESVLEKINEVAPQTRRAIRQAARAAQRRNTLLTSASLAALVGTAATSLAFANSDNLTTLTVADGETTTTSTITRADDGTSAANRSTTRTSLTSDNVQATDNDGDWNLGDSNAVTDTDALSASIADNPLVAQYMEADGDAVPDTFNPNHDSGDIGNSYPYGQCTWWAYTRRHQLGLPMGSYFGNAQNWTASATSRGYWVDNTPRHQGDVVVFAPGQAGASTTYGHVAVVESVADDGSITISESNVAGLGVITNRTFTAAEAAQFSYIHY</sequence>
<organism evidence="3 4">
    <name type="scientific">Bifidobacterium choloepi</name>
    <dbReference type="NCBI Taxonomy" id="2614131"/>
    <lineage>
        <taxon>Bacteria</taxon>
        <taxon>Bacillati</taxon>
        <taxon>Actinomycetota</taxon>
        <taxon>Actinomycetes</taxon>
        <taxon>Bifidobacteriales</taxon>
        <taxon>Bifidobacteriaceae</taxon>
        <taxon>Bifidobacterium</taxon>
    </lineage>
</organism>
<name>A0A6I5MZD7_9BIFI</name>
<gene>
    <name evidence="3" type="ORF">F6S87_02860</name>
</gene>
<dbReference type="PROSITE" id="PS50911">
    <property type="entry name" value="CHAP"/>
    <property type="match status" value="1"/>
</dbReference>
<evidence type="ECO:0000313" key="3">
    <source>
        <dbReference type="EMBL" id="NEG69576.1"/>
    </source>
</evidence>
<dbReference type="InterPro" id="IPR007921">
    <property type="entry name" value="CHAP_dom"/>
</dbReference>
<evidence type="ECO:0000313" key="4">
    <source>
        <dbReference type="Proteomes" id="UP000469292"/>
    </source>
</evidence>
<feature type="domain" description="Peptidase C51" evidence="2">
    <location>
        <begin position="234"/>
        <end position="364"/>
    </location>
</feature>
<dbReference type="InterPro" id="IPR038765">
    <property type="entry name" value="Papain-like_cys_pep_sf"/>
</dbReference>
<protein>
    <submittedName>
        <fullName evidence="3">CHAP domain-containing protein</fullName>
    </submittedName>
</protein>
<dbReference type="AlphaFoldDB" id="A0A6I5MZD7"/>
<accession>A0A6I5MZD7</accession>
<dbReference type="EMBL" id="VYSG01000001">
    <property type="protein sequence ID" value="NEG69576.1"/>
    <property type="molecule type" value="Genomic_DNA"/>
</dbReference>
<proteinExistence type="predicted"/>
<comment type="caution">
    <text evidence="3">The sequence shown here is derived from an EMBL/GenBank/DDBJ whole genome shotgun (WGS) entry which is preliminary data.</text>
</comment>
<evidence type="ECO:0000256" key="1">
    <source>
        <dbReference type="SAM" id="MobiDB-lite"/>
    </source>
</evidence>
<dbReference type="Proteomes" id="UP000469292">
    <property type="component" value="Unassembled WGS sequence"/>
</dbReference>
<dbReference type="SUPFAM" id="SSF54001">
    <property type="entry name" value="Cysteine proteinases"/>
    <property type="match status" value="1"/>
</dbReference>
<reference evidence="3 4" key="1">
    <citation type="submission" date="2019-09" db="EMBL/GenBank/DDBJ databases">
        <title>Phylogenetic characterization of a novel taxon of the genus Bifidobacterium: Bifidobacterium choloepi sp. nov.</title>
        <authorList>
            <person name="Modesto M."/>
            <person name="Satti M."/>
        </authorList>
    </citation>
    <scope>NUCLEOTIDE SEQUENCE [LARGE SCALE GENOMIC DNA]</scope>
    <source>
        <strain evidence="3 4">BRDM6</strain>
    </source>
</reference>
<dbReference type="Pfam" id="PF05257">
    <property type="entry name" value="CHAP"/>
    <property type="match status" value="1"/>
</dbReference>
<feature type="region of interest" description="Disordered" evidence="1">
    <location>
        <begin position="1"/>
        <end position="26"/>
    </location>
</feature>
<evidence type="ECO:0000259" key="2">
    <source>
        <dbReference type="PROSITE" id="PS50911"/>
    </source>
</evidence>
<keyword evidence="4" id="KW-1185">Reference proteome</keyword>
<feature type="region of interest" description="Disordered" evidence="1">
    <location>
        <begin position="51"/>
        <end position="81"/>
    </location>
</feature>